<keyword evidence="1" id="KW-0833">Ubl conjugation pathway</keyword>
<evidence type="ECO:0000256" key="1">
    <source>
        <dbReference type="RuleBase" id="RU361190"/>
    </source>
</evidence>
<keyword evidence="4" id="KW-1185">Reference proteome</keyword>
<dbReference type="PANTHER" id="PTHR10562">
    <property type="entry name" value="SMALL UBIQUITIN-RELATED MODIFIER"/>
    <property type="match status" value="1"/>
</dbReference>
<dbReference type="Gene3D" id="3.10.20.90">
    <property type="entry name" value="Phosphatidylinositol 3-kinase Catalytic Subunit, Chain A, domain 1"/>
    <property type="match status" value="1"/>
</dbReference>
<comment type="subcellular location">
    <subcellularLocation>
        <location evidence="1">Nucleus</location>
    </subcellularLocation>
</comment>
<name>A0ABP1G3P3_9CHLO</name>
<keyword evidence="1" id="KW-0539">Nucleus</keyword>
<dbReference type="InterPro" id="IPR029071">
    <property type="entry name" value="Ubiquitin-like_domsf"/>
</dbReference>
<protein>
    <recommendedName>
        <fullName evidence="1">Small ubiquitin-related modifier</fullName>
        <shortName evidence="1">SUMO</shortName>
    </recommendedName>
</protein>
<evidence type="ECO:0000313" key="3">
    <source>
        <dbReference type="EMBL" id="CAL5226904.1"/>
    </source>
</evidence>
<dbReference type="InterPro" id="IPR022617">
    <property type="entry name" value="Rad60/SUMO-like_dom"/>
</dbReference>
<dbReference type="EMBL" id="CAXHTA020000016">
    <property type="protein sequence ID" value="CAL5226904.1"/>
    <property type="molecule type" value="Genomic_DNA"/>
</dbReference>
<dbReference type="InterPro" id="IPR000626">
    <property type="entry name" value="Ubiquitin-like_dom"/>
</dbReference>
<gene>
    <name evidence="3" type="primary">g9778</name>
    <name evidence="3" type="ORF">VP750_LOCUS8810</name>
</gene>
<evidence type="ECO:0000259" key="2">
    <source>
        <dbReference type="PROSITE" id="PS50053"/>
    </source>
</evidence>
<comment type="caution">
    <text evidence="3">The sequence shown here is derived from an EMBL/GenBank/DDBJ whole genome shotgun (WGS) entry which is preliminary data.</text>
</comment>
<dbReference type="PROSITE" id="PS50053">
    <property type="entry name" value="UBIQUITIN_2"/>
    <property type="match status" value="1"/>
</dbReference>
<dbReference type="Pfam" id="PF11976">
    <property type="entry name" value="Rad60-SLD"/>
    <property type="match status" value="1"/>
</dbReference>
<dbReference type="SMART" id="SM00213">
    <property type="entry name" value="UBQ"/>
    <property type="match status" value="1"/>
</dbReference>
<proteinExistence type="inferred from homology"/>
<dbReference type="SUPFAM" id="SSF54236">
    <property type="entry name" value="Ubiquitin-like"/>
    <property type="match status" value="1"/>
</dbReference>
<reference evidence="3 4" key="1">
    <citation type="submission" date="2024-06" db="EMBL/GenBank/DDBJ databases">
        <authorList>
            <person name="Kraege A."/>
            <person name="Thomma B."/>
        </authorList>
    </citation>
    <scope>NUCLEOTIDE SEQUENCE [LARGE SCALE GENOMIC DNA]</scope>
</reference>
<comment type="similarity">
    <text evidence="1">Belongs to the ubiquitin family. SUMO subfamily.</text>
</comment>
<dbReference type="Proteomes" id="UP001497392">
    <property type="component" value="Unassembled WGS sequence"/>
</dbReference>
<accession>A0ABP1G3P3</accession>
<evidence type="ECO:0000313" key="4">
    <source>
        <dbReference type="Proteomes" id="UP001497392"/>
    </source>
</evidence>
<sequence>MVPSMLVLAGIQDSCAGPMTEEKEDVKVKPEVASNVINIVVKDQNSGEVHFKVKPTTKFSKIFDAYAGKKGVEAANIKFLHDGQRIRDHQTPGELGIEDNDVIDCLLEQVGGTLS</sequence>
<organism evidence="3 4">
    <name type="scientific">Coccomyxa viridis</name>
    <dbReference type="NCBI Taxonomy" id="1274662"/>
    <lineage>
        <taxon>Eukaryota</taxon>
        <taxon>Viridiplantae</taxon>
        <taxon>Chlorophyta</taxon>
        <taxon>core chlorophytes</taxon>
        <taxon>Trebouxiophyceae</taxon>
        <taxon>Trebouxiophyceae incertae sedis</taxon>
        <taxon>Coccomyxaceae</taxon>
        <taxon>Coccomyxa</taxon>
    </lineage>
</organism>
<feature type="domain" description="Ubiquitin-like" evidence="2">
    <location>
        <begin position="37"/>
        <end position="112"/>
    </location>
</feature>